<gene>
    <name evidence="3" type="ORF">HW932_09090</name>
</gene>
<keyword evidence="1" id="KW-1133">Transmembrane helix</keyword>
<sequence length="407" mass="45744">MAYLHVCAAGFCVCDMHIKRFGSSDPISPWRLRLLLALLMVAVLGLAFHSPTPPILRLPMPYACQPFPPAGLHELIALARELGYLGFQLAWVNTQGERGACTAGWAQTGVWPQRLTSGHRLRYASLTKLFTATVAMQLIAEQRLGLTDRLVERLEIAAPYRDPNIAEIRVAHLLEHTAGFDRNLTPDPMLQADPWCPQRLDTLANLQLDHTPGEVYAYANLGYCLLGAIIESIEQKPLEQVFAQRLFEPAQVSDIRSAITGKLHDDEPIYEIDPAESTENLLYHNYASSVATGAFTGTAENLRDFLVAVFRSPNSLLSLDAQVQMLRVNRPCDLSRWRTCHGYGLYAYRASDGHLMYWRDGSLPGVTAFAALFENESIIVFLANSRRRHWMPDHDRLGQWLYKWQSG</sequence>
<evidence type="ECO:0000313" key="3">
    <source>
        <dbReference type="EMBL" id="NVZ09416.1"/>
    </source>
</evidence>
<dbReference type="AlphaFoldDB" id="A0A850RAP8"/>
<dbReference type="InterPro" id="IPR001466">
    <property type="entry name" value="Beta-lactam-related"/>
</dbReference>
<protein>
    <submittedName>
        <fullName evidence="3">Beta-lactamase family protein</fullName>
    </submittedName>
</protein>
<proteinExistence type="predicted"/>
<comment type="caution">
    <text evidence="3">The sequence shown here is derived from an EMBL/GenBank/DDBJ whole genome shotgun (WGS) entry which is preliminary data.</text>
</comment>
<reference evidence="3 4" key="1">
    <citation type="submission" date="2020-06" db="EMBL/GenBank/DDBJ databases">
        <title>Whole-genome sequence of Allochromatium humboldtianum DSM 21881, type strain.</title>
        <authorList>
            <person name="Kyndt J.A."/>
            <person name="Meyer T.E."/>
        </authorList>
    </citation>
    <scope>NUCLEOTIDE SEQUENCE [LARGE SCALE GENOMIC DNA]</scope>
    <source>
        <strain evidence="3 4">DSM 21881</strain>
    </source>
</reference>
<keyword evidence="4" id="KW-1185">Reference proteome</keyword>
<dbReference type="RefSeq" id="WP_176976175.1">
    <property type="nucleotide sequence ID" value="NZ_JABZEO010000005.1"/>
</dbReference>
<keyword evidence="1" id="KW-0812">Transmembrane</keyword>
<evidence type="ECO:0000259" key="2">
    <source>
        <dbReference type="Pfam" id="PF00144"/>
    </source>
</evidence>
<dbReference type="PANTHER" id="PTHR46825:SF9">
    <property type="entry name" value="BETA-LACTAMASE-RELATED DOMAIN-CONTAINING PROTEIN"/>
    <property type="match status" value="1"/>
</dbReference>
<accession>A0A850RAP8</accession>
<dbReference type="Gene3D" id="3.40.710.10">
    <property type="entry name" value="DD-peptidase/beta-lactamase superfamily"/>
    <property type="match status" value="1"/>
</dbReference>
<dbReference type="InterPro" id="IPR012338">
    <property type="entry name" value="Beta-lactam/transpept-like"/>
</dbReference>
<dbReference type="InterPro" id="IPR050491">
    <property type="entry name" value="AmpC-like"/>
</dbReference>
<organism evidence="3 4">
    <name type="scientific">Allochromatium humboldtianum</name>
    <dbReference type="NCBI Taxonomy" id="504901"/>
    <lineage>
        <taxon>Bacteria</taxon>
        <taxon>Pseudomonadati</taxon>
        <taxon>Pseudomonadota</taxon>
        <taxon>Gammaproteobacteria</taxon>
        <taxon>Chromatiales</taxon>
        <taxon>Chromatiaceae</taxon>
        <taxon>Allochromatium</taxon>
    </lineage>
</organism>
<dbReference type="EMBL" id="JABZEO010000005">
    <property type="protein sequence ID" value="NVZ09416.1"/>
    <property type="molecule type" value="Genomic_DNA"/>
</dbReference>
<name>A0A850RAP8_9GAMM</name>
<evidence type="ECO:0000313" key="4">
    <source>
        <dbReference type="Proteomes" id="UP000592294"/>
    </source>
</evidence>
<dbReference type="PANTHER" id="PTHR46825">
    <property type="entry name" value="D-ALANYL-D-ALANINE-CARBOXYPEPTIDASE/ENDOPEPTIDASE AMPH"/>
    <property type="match status" value="1"/>
</dbReference>
<dbReference type="Pfam" id="PF00144">
    <property type="entry name" value="Beta-lactamase"/>
    <property type="match status" value="1"/>
</dbReference>
<feature type="transmembrane region" description="Helical" evidence="1">
    <location>
        <begin position="30"/>
        <end position="48"/>
    </location>
</feature>
<keyword evidence="1" id="KW-0472">Membrane</keyword>
<feature type="domain" description="Beta-lactamase-related" evidence="2">
    <location>
        <begin position="112"/>
        <end position="392"/>
    </location>
</feature>
<evidence type="ECO:0000256" key="1">
    <source>
        <dbReference type="SAM" id="Phobius"/>
    </source>
</evidence>
<dbReference type="Proteomes" id="UP000592294">
    <property type="component" value="Unassembled WGS sequence"/>
</dbReference>
<dbReference type="SUPFAM" id="SSF56601">
    <property type="entry name" value="beta-lactamase/transpeptidase-like"/>
    <property type="match status" value="1"/>
</dbReference>